<evidence type="ECO:0000313" key="6">
    <source>
        <dbReference type="EMBL" id="MDA2803569.1"/>
    </source>
</evidence>
<feature type="signal peptide" evidence="5">
    <location>
        <begin position="1"/>
        <end position="26"/>
    </location>
</feature>
<keyword evidence="2" id="KW-0813">Transport</keyword>
<evidence type="ECO:0000256" key="5">
    <source>
        <dbReference type="SAM" id="SignalP"/>
    </source>
</evidence>
<dbReference type="PANTHER" id="PTHR42953">
    <property type="entry name" value="HIGH-AFFINITY ZINC UPTAKE SYSTEM PROTEIN ZNUA-RELATED"/>
    <property type="match status" value="1"/>
</dbReference>
<reference evidence="6" key="1">
    <citation type="submission" date="2023-01" db="EMBL/GenBank/DDBJ databases">
        <title>Draft genome sequence of Nocardiopsis sp. LSu2-4 isolated from halophytes.</title>
        <authorList>
            <person name="Duangmal K."/>
            <person name="Chantavorakit T."/>
        </authorList>
    </citation>
    <scope>NUCLEOTIDE SEQUENCE</scope>
    <source>
        <strain evidence="6">LSu2-4</strain>
    </source>
</reference>
<dbReference type="PANTHER" id="PTHR42953:SF3">
    <property type="entry name" value="HIGH-AFFINITY ZINC UPTAKE SYSTEM PROTEIN ZNUA"/>
    <property type="match status" value="1"/>
</dbReference>
<dbReference type="SUPFAM" id="SSF53807">
    <property type="entry name" value="Helical backbone' metal receptor"/>
    <property type="match status" value="1"/>
</dbReference>
<evidence type="ECO:0000256" key="1">
    <source>
        <dbReference type="ARBA" id="ARBA00011028"/>
    </source>
</evidence>
<comment type="caution">
    <text evidence="6">The sequence shown here is derived from an EMBL/GenBank/DDBJ whole genome shotgun (WGS) entry which is preliminary data.</text>
</comment>
<dbReference type="EMBL" id="JAQFWP010000004">
    <property type="protein sequence ID" value="MDA2803569.1"/>
    <property type="molecule type" value="Genomic_DNA"/>
</dbReference>
<dbReference type="Gene3D" id="3.40.50.1980">
    <property type="entry name" value="Nitrogenase molybdenum iron protein domain"/>
    <property type="match status" value="3"/>
</dbReference>
<dbReference type="InterPro" id="IPR050492">
    <property type="entry name" value="Bact_metal-bind_prot9"/>
</dbReference>
<accession>A0ABT4TH26</accession>
<feature type="region of interest" description="Disordered" evidence="4">
    <location>
        <begin position="127"/>
        <end position="180"/>
    </location>
</feature>
<feature type="compositionally biased region" description="Basic and acidic residues" evidence="4">
    <location>
        <begin position="137"/>
        <end position="180"/>
    </location>
</feature>
<protein>
    <submittedName>
        <fullName evidence="6">Zinc ABC transporter substrate-binding protein</fullName>
    </submittedName>
</protein>
<dbReference type="Proteomes" id="UP001165685">
    <property type="component" value="Unassembled WGS sequence"/>
</dbReference>
<evidence type="ECO:0000313" key="7">
    <source>
        <dbReference type="Proteomes" id="UP001165685"/>
    </source>
</evidence>
<sequence>MRTRMTVKVMAAGAAAAVALTGCGGADGGSGGGGGEGGAEVTVVTGVYPLQWLAEQVGGDRTAVTNLTEPGMEPHDLELTGRQTGEVADADVVFYVNGLQPAVDDAVAEVASEGTALDVADLVELRPNDPGEEEHAEEGHEGGHDHGDEHAHEGGEHGEEGHEEEHAEGDGHDHGELDPHMWLDTDRMAETADGLADRLAEADPDGADAYRANAEKVRGELEEIGSAYDEGLAECDSRELVVNHAAFGYLADAHDLEQIGISGLDPETEPSPARIAEVADLVEEHDVSTVFTETLVSPAVAETIADEAGAETAVLDPIEGITDDSPGDDYPSVMRANLETLRSGLSCS</sequence>
<organism evidence="6 7">
    <name type="scientific">Nocardiopsis suaedae</name>
    <dbReference type="NCBI Taxonomy" id="3018444"/>
    <lineage>
        <taxon>Bacteria</taxon>
        <taxon>Bacillati</taxon>
        <taxon>Actinomycetota</taxon>
        <taxon>Actinomycetes</taxon>
        <taxon>Streptosporangiales</taxon>
        <taxon>Nocardiopsidaceae</taxon>
        <taxon>Nocardiopsis</taxon>
    </lineage>
</organism>
<comment type="similarity">
    <text evidence="1">Belongs to the bacterial solute-binding protein 9 family.</text>
</comment>
<dbReference type="RefSeq" id="WP_270676061.1">
    <property type="nucleotide sequence ID" value="NZ_JAQFWP010000004.1"/>
</dbReference>
<evidence type="ECO:0000256" key="2">
    <source>
        <dbReference type="ARBA" id="ARBA00022448"/>
    </source>
</evidence>
<keyword evidence="3 5" id="KW-0732">Signal</keyword>
<keyword evidence="7" id="KW-1185">Reference proteome</keyword>
<feature type="chain" id="PRO_5047216103" evidence="5">
    <location>
        <begin position="27"/>
        <end position="348"/>
    </location>
</feature>
<evidence type="ECO:0000256" key="3">
    <source>
        <dbReference type="ARBA" id="ARBA00022729"/>
    </source>
</evidence>
<gene>
    <name evidence="6" type="ORF">O4U47_03530</name>
</gene>
<dbReference type="PROSITE" id="PS51257">
    <property type="entry name" value="PROKAR_LIPOPROTEIN"/>
    <property type="match status" value="1"/>
</dbReference>
<evidence type="ECO:0000256" key="4">
    <source>
        <dbReference type="SAM" id="MobiDB-lite"/>
    </source>
</evidence>
<name>A0ABT4TH26_9ACTN</name>
<dbReference type="Pfam" id="PF01297">
    <property type="entry name" value="ZnuA"/>
    <property type="match status" value="1"/>
</dbReference>
<dbReference type="InterPro" id="IPR006127">
    <property type="entry name" value="ZnuA-like"/>
</dbReference>
<proteinExistence type="inferred from homology"/>